<dbReference type="EMBL" id="JADBGQ010000002">
    <property type="protein sequence ID" value="KAG5410245.1"/>
    <property type="molecule type" value="Genomic_DNA"/>
</dbReference>
<dbReference type="PANTHER" id="PTHR12663">
    <property type="entry name" value="ANDROGEN INDUCED INHIBITOR OF PROLIFERATION AS3 / PDS5-RELATED"/>
    <property type="match status" value="1"/>
</dbReference>
<evidence type="ECO:0000256" key="2">
    <source>
        <dbReference type="ARBA" id="ARBA00022618"/>
    </source>
</evidence>
<evidence type="ECO:0000256" key="5">
    <source>
        <dbReference type="ARBA" id="ARBA00023204"/>
    </source>
</evidence>
<dbReference type="InterPro" id="IPR039776">
    <property type="entry name" value="Pds5"/>
</dbReference>
<keyword evidence="4" id="KW-0498">Mitosis</keyword>
<dbReference type="InterPro" id="IPR011989">
    <property type="entry name" value="ARM-like"/>
</dbReference>
<feature type="compositionally biased region" description="Polar residues" evidence="8">
    <location>
        <begin position="1250"/>
        <end position="1269"/>
    </location>
</feature>
<dbReference type="PANTHER" id="PTHR12663:SF50">
    <property type="entry name" value="SISTER CHROMATID COHESION PROTEIN PDS5 HOMOLOG B"/>
    <property type="match status" value="1"/>
</dbReference>
<evidence type="ECO:0000256" key="3">
    <source>
        <dbReference type="ARBA" id="ARBA00022763"/>
    </source>
</evidence>
<keyword evidence="7" id="KW-0131">Cell cycle</keyword>
<accession>A0ABQ7NJP9</accession>
<keyword evidence="6" id="KW-0539">Nucleus</keyword>
<dbReference type="CDD" id="cd19953">
    <property type="entry name" value="PDS5"/>
    <property type="match status" value="1"/>
</dbReference>
<reference evidence="9 10" key="1">
    <citation type="submission" date="2021-03" db="EMBL/GenBank/DDBJ databases">
        <authorList>
            <person name="King G.J."/>
            <person name="Bancroft I."/>
            <person name="Baten A."/>
            <person name="Bloomfield J."/>
            <person name="Borpatragohain P."/>
            <person name="He Z."/>
            <person name="Irish N."/>
            <person name="Irwin J."/>
            <person name="Liu K."/>
            <person name="Mauleon R.P."/>
            <person name="Moore J."/>
            <person name="Morris R."/>
            <person name="Ostergaard L."/>
            <person name="Wang B."/>
            <person name="Wells R."/>
        </authorList>
    </citation>
    <scope>NUCLEOTIDE SEQUENCE [LARGE SCALE GENOMIC DNA]</scope>
    <source>
        <strain evidence="9">R-o-18</strain>
        <tissue evidence="9">Leaf</tissue>
    </source>
</reference>
<keyword evidence="2" id="KW-0132">Cell division</keyword>
<comment type="subcellular location">
    <subcellularLocation>
        <location evidence="1">Nucleus</location>
    </subcellularLocation>
</comment>
<keyword evidence="3" id="KW-0227">DNA damage</keyword>
<evidence type="ECO:0000256" key="1">
    <source>
        <dbReference type="ARBA" id="ARBA00004123"/>
    </source>
</evidence>
<dbReference type="Gene3D" id="1.25.10.10">
    <property type="entry name" value="Leucine-rich Repeat Variant"/>
    <property type="match status" value="1"/>
</dbReference>
<evidence type="ECO:0000313" key="9">
    <source>
        <dbReference type="EMBL" id="KAG5410245.1"/>
    </source>
</evidence>
<organism evidence="9 10">
    <name type="scientific">Brassica rapa subsp. trilocularis</name>
    <dbReference type="NCBI Taxonomy" id="1813537"/>
    <lineage>
        <taxon>Eukaryota</taxon>
        <taxon>Viridiplantae</taxon>
        <taxon>Streptophyta</taxon>
        <taxon>Embryophyta</taxon>
        <taxon>Tracheophyta</taxon>
        <taxon>Spermatophyta</taxon>
        <taxon>Magnoliopsida</taxon>
        <taxon>eudicotyledons</taxon>
        <taxon>Gunneridae</taxon>
        <taxon>Pentapetalae</taxon>
        <taxon>rosids</taxon>
        <taxon>malvids</taxon>
        <taxon>Brassicales</taxon>
        <taxon>Brassicaceae</taxon>
        <taxon>Brassiceae</taxon>
        <taxon>Brassica</taxon>
    </lineage>
</organism>
<name>A0ABQ7NJP9_BRACM</name>
<sequence>MEKTPTEIVSEMGSRLLQSSRPNKGSLVKSLREAATTLSQIEQPLVTETVSKKKALKLLEAELRPLKKSIIKHDLLKNRDNDVSLLVTVCVSEIFRILAPEPPFEDKYLRDIFNLFLAEFSELSDTVSPYFSRRAKILETVSRCKCSLLMLDVDCHDLIHEMFNTFFSVVRDHYQQNLAHQKNAKVQQRKANTQQAQQSLFNDILTIMTDILKEEASSSLVGVILENLVKEGKDATPAANNLASSLIKNCTDTLEPLICSFLTSCFMEKDSIQSNLKDSYHEIIFMISLNAPQILLAIIPNLTQELLTDQVDVRIKALNLAGRIFAQPNHCSGEIYRDLFVEFLRRFSDKSAEVRMAALKCGKQCYLANPSGNKASGVLTAIQERLLDFDDRVRTQALVVACDIMKSNMKYAPLNLISEATERLRDKKISVRKKAMQQLSKVYQDYCDKCSKGYLTINDHFEQIPCKILLLCCDKDCKESWSHNVELVLSDDLYPRLLPVEERMRHWVQCFVVMNHIHLKSLNSILSQKRRFQSELRHCLTILREAEDHNVEEVKRKQKSCFVKLSSGFPDTSKAEDFFHRLDQMNDSSIFDALTLLLDELTFTKAQTIREKFLERIGANHQLFDFLRILSTKCAPTIFSSEHVRYLMDQLSSSTSDTQLKAPFIKLLLVILNMFPSYLRGSEKQFLELLEDDDSVADELTEALSKAAPYISANFSDYSPVLEKMCLEGTRSRAKHAVSAIASLATSSEKSVFSKLCKKLRDSLLCGRKIPTTLQSLACVGQYSVLAFDNIYEDISRYVYQIFQAEPSDNQPPCDQSSGCCNSCKLKIYGLKTLVKSFLPRHGQVVRKIDDLLNILKKTLRSQGLEGIKSCDDTGANVRLAAAKAVLLLSRKWDLHISPELFRLTISMGKDSNAFITKTFLTKLQKLLMENMIPRRYACAFSFSVSGPCRDLQNDSLRYINGFIRNATREARAGRDVDQRESLTDCPAYMIVFLIHVLAHDPDFPSEDCMDEHVYARFCGPLLSVLQVLLSNKEIAPFLCCILRAIKRAEDAVDACKTPRLHILADIGSSAVNTSKCIDATSPQAPRSILLPSSLYKLGQTSMSDSQNKAKSHTQNTLEQRFMERVVHIFRSQISLHDQKCQEDTPAVVLEDGDLPLLLGNQIETSMTGSTEASKNNTRCSKKRTHLGLPEKSTTTTREMKNVTSKKCKTVEGGEHISRDSTVSLRTVESEIPKKKLERHSTCSKESAGASVSNNVTSSKPSGVVSTLKDTSNHGEAIIGQRIKLLSPADGCFHHGTVERFNSKSNSHKIAFDNGDVELVCLDSESWETLSHESMGQQEILRKETESFGSREILSGFCSVPEVKTKQQKKKMPTKLNPTAGEESVSEVTNTSDNIVSLLLLLDLEEVGDEECLKEHDMLATIDFFLLLIFICL</sequence>
<evidence type="ECO:0000256" key="4">
    <source>
        <dbReference type="ARBA" id="ARBA00022776"/>
    </source>
</evidence>
<feature type="region of interest" description="Disordered" evidence="8">
    <location>
        <begin position="1236"/>
        <end position="1269"/>
    </location>
</feature>
<dbReference type="SUPFAM" id="SSF48371">
    <property type="entry name" value="ARM repeat"/>
    <property type="match status" value="1"/>
</dbReference>
<dbReference type="CDD" id="cd20404">
    <property type="entry name" value="Tudor_Agenet_AtEML-like"/>
    <property type="match status" value="1"/>
</dbReference>
<evidence type="ECO:0000256" key="8">
    <source>
        <dbReference type="SAM" id="MobiDB-lite"/>
    </source>
</evidence>
<evidence type="ECO:0000256" key="6">
    <source>
        <dbReference type="ARBA" id="ARBA00023242"/>
    </source>
</evidence>
<dbReference type="InterPro" id="IPR016024">
    <property type="entry name" value="ARM-type_fold"/>
</dbReference>
<evidence type="ECO:0000256" key="7">
    <source>
        <dbReference type="ARBA" id="ARBA00023306"/>
    </source>
</evidence>
<keyword evidence="10" id="KW-1185">Reference proteome</keyword>
<gene>
    <name evidence="9" type="primary">A02p029560.1_BraROA</name>
    <name evidence="9" type="ORF">IGI04_006564</name>
</gene>
<dbReference type="Proteomes" id="UP000823674">
    <property type="component" value="Chromosome A02"/>
</dbReference>
<proteinExistence type="predicted"/>
<comment type="caution">
    <text evidence="9">The sequence shown here is derived from an EMBL/GenBank/DDBJ whole genome shotgun (WGS) entry which is preliminary data.</text>
</comment>
<keyword evidence="5" id="KW-0234">DNA repair</keyword>
<feature type="region of interest" description="Disordered" evidence="8">
    <location>
        <begin position="1"/>
        <end position="23"/>
    </location>
</feature>
<dbReference type="Pfam" id="PF20168">
    <property type="entry name" value="PDS5"/>
    <property type="match status" value="1"/>
</dbReference>
<protein>
    <submittedName>
        <fullName evidence="9">Uncharacterized protein</fullName>
    </submittedName>
</protein>
<evidence type="ECO:0000313" key="10">
    <source>
        <dbReference type="Proteomes" id="UP000823674"/>
    </source>
</evidence>